<gene>
    <name evidence="2" type="ORF">Tco_0975380</name>
</gene>
<organism evidence="2 3">
    <name type="scientific">Tanacetum coccineum</name>
    <dbReference type="NCBI Taxonomy" id="301880"/>
    <lineage>
        <taxon>Eukaryota</taxon>
        <taxon>Viridiplantae</taxon>
        <taxon>Streptophyta</taxon>
        <taxon>Embryophyta</taxon>
        <taxon>Tracheophyta</taxon>
        <taxon>Spermatophyta</taxon>
        <taxon>Magnoliopsida</taxon>
        <taxon>eudicotyledons</taxon>
        <taxon>Gunneridae</taxon>
        <taxon>Pentapetalae</taxon>
        <taxon>asterids</taxon>
        <taxon>campanulids</taxon>
        <taxon>Asterales</taxon>
        <taxon>Asteraceae</taxon>
        <taxon>Asteroideae</taxon>
        <taxon>Anthemideae</taxon>
        <taxon>Anthemidinae</taxon>
        <taxon>Tanacetum</taxon>
    </lineage>
</organism>
<reference evidence="2" key="2">
    <citation type="submission" date="2022-01" db="EMBL/GenBank/DDBJ databases">
        <authorList>
            <person name="Yamashiro T."/>
            <person name="Shiraishi A."/>
            <person name="Satake H."/>
            <person name="Nakayama K."/>
        </authorList>
    </citation>
    <scope>NUCLEOTIDE SEQUENCE</scope>
</reference>
<feature type="region of interest" description="Disordered" evidence="1">
    <location>
        <begin position="162"/>
        <end position="182"/>
    </location>
</feature>
<name>A0ABQ5EEI8_9ASTR</name>
<dbReference type="Proteomes" id="UP001151760">
    <property type="component" value="Unassembled WGS sequence"/>
</dbReference>
<evidence type="ECO:0000313" key="3">
    <source>
        <dbReference type="Proteomes" id="UP001151760"/>
    </source>
</evidence>
<reference evidence="2" key="1">
    <citation type="journal article" date="2022" name="Int. J. Mol. Sci.">
        <title>Draft Genome of Tanacetum Coccineum: Genomic Comparison of Closely Related Tanacetum-Family Plants.</title>
        <authorList>
            <person name="Yamashiro T."/>
            <person name="Shiraishi A."/>
            <person name="Nakayama K."/>
            <person name="Satake H."/>
        </authorList>
    </citation>
    <scope>NUCLEOTIDE SEQUENCE</scope>
</reference>
<dbReference type="EMBL" id="BQNB010016219">
    <property type="protein sequence ID" value="GJT49223.1"/>
    <property type="molecule type" value="Genomic_DNA"/>
</dbReference>
<evidence type="ECO:0008006" key="4">
    <source>
        <dbReference type="Google" id="ProtNLM"/>
    </source>
</evidence>
<accession>A0ABQ5EEI8</accession>
<protein>
    <recommendedName>
        <fullName evidence="4">Reverse transcriptase domain-containing protein</fullName>
    </recommendedName>
</protein>
<evidence type="ECO:0000313" key="2">
    <source>
        <dbReference type="EMBL" id="GJT49223.1"/>
    </source>
</evidence>
<proteinExistence type="predicted"/>
<evidence type="ECO:0000256" key="1">
    <source>
        <dbReference type="SAM" id="MobiDB-lite"/>
    </source>
</evidence>
<sequence length="275" mass="30666">MLSGLRSCMMIMGLRTAFKTPIGCTPYKLVYRKACHLPIELEHKAYWALKHCNFDLKTAGDHQKVQMNELNELRDQAYENSLIYKEKKQRKKIPSGEIKVHLEVLSVFWGNRLPILDGSLPLSRDPLRREREAFKKEATVLVLLFLSSRAFTNDAFQMVGKTKKKGKSKSTNGGQFGGHSVKQTVRYEPKATASVPKKGATNLANASKSSSMLKNQPLKAIVPPTKEGNITMSNSYAALDDESEEDVENVYDESANLLISTRTCESSSTFTVAAS</sequence>
<keyword evidence="3" id="KW-1185">Reference proteome</keyword>
<comment type="caution">
    <text evidence="2">The sequence shown here is derived from an EMBL/GenBank/DDBJ whole genome shotgun (WGS) entry which is preliminary data.</text>
</comment>